<feature type="region of interest" description="Disordered" evidence="3">
    <location>
        <begin position="259"/>
        <end position="314"/>
    </location>
</feature>
<keyword evidence="2" id="KW-0539">Nucleus</keyword>
<proteinExistence type="predicted"/>
<dbReference type="GO" id="GO:0005634">
    <property type="term" value="C:nucleus"/>
    <property type="evidence" value="ECO:0007669"/>
    <property type="project" value="UniProtKB-SubCell"/>
</dbReference>
<dbReference type="STRING" id="796604.A0A2X0LV02"/>
<dbReference type="PANTHER" id="PTHR14087:SF7">
    <property type="entry name" value="THYMOCYTE NUCLEAR PROTEIN 1"/>
    <property type="match status" value="1"/>
</dbReference>
<keyword evidence="6" id="KW-1185">Reference proteome</keyword>
<dbReference type="PANTHER" id="PTHR14087">
    <property type="entry name" value="THYMOCYTE NUCLEAR PROTEIN 1"/>
    <property type="match status" value="1"/>
</dbReference>
<accession>A0A2X0LV02</accession>
<dbReference type="AlphaFoldDB" id="A0A2X0LV02"/>
<dbReference type="Proteomes" id="UP000249464">
    <property type="component" value="Unassembled WGS sequence"/>
</dbReference>
<name>A0A2X0LV02_9BASI</name>
<evidence type="ECO:0000256" key="2">
    <source>
        <dbReference type="ARBA" id="ARBA00023242"/>
    </source>
</evidence>
<dbReference type="InterPro" id="IPR002740">
    <property type="entry name" value="EVE_domain"/>
</dbReference>
<evidence type="ECO:0000256" key="3">
    <source>
        <dbReference type="SAM" id="MobiDB-lite"/>
    </source>
</evidence>
<protein>
    <submittedName>
        <fullName evidence="5">BQ5605_C013g07061 protein</fullName>
    </submittedName>
</protein>
<evidence type="ECO:0000256" key="1">
    <source>
        <dbReference type="ARBA" id="ARBA00004123"/>
    </source>
</evidence>
<dbReference type="InterPro" id="IPR052181">
    <property type="entry name" value="5hmC_binding"/>
</dbReference>
<evidence type="ECO:0000313" key="6">
    <source>
        <dbReference type="Proteomes" id="UP000249464"/>
    </source>
</evidence>
<dbReference type="CDD" id="cd21133">
    <property type="entry name" value="EVE"/>
    <property type="match status" value="1"/>
</dbReference>
<sequence length="314" mass="35287">MALSCSWTTTLRILASGQLSRSMPPKVKVKAGTIPDRPVYHHWLLKAEPDTRIEKGVDVKFSVDDFEKCKVTAWEGVRCVVFHSPARSSLLHKVATHPPHFPSRNHQAKRYLKEEMKIDDPCLFYASNCKTPGIAALAKVKREGYPDHNAWDAKHPYYDPKSSSETPTWFMIDLEFVERLPHMVPLKLLQTLSTMEHASLPIEVKEYIKPQHLEAIRGSDLISRGRLSVQGCTDEFYGAVKQLGQRGGWQEWFRGLRGASSSDGAAKAETPSPTKRAKVQEEEEKPVGKRAKKVDPKAASGNSTTGTRRTRSSR</sequence>
<dbReference type="Pfam" id="PF01878">
    <property type="entry name" value="EVE"/>
    <property type="match status" value="1"/>
</dbReference>
<organism evidence="5 6">
    <name type="scientific">Microbotryum silenes-dioicae</name>
    <dbReference type="NCBI Taxonomy" id="796604"/>
    <lineage>
        <taxon>Eukaryota</taxon>
        <taxon>Fungi</taxon>
        <taxon>Dikarya</taxon>
        <taxon>Basidiomycota</taxon>
        <taxon>Pucciniomycotina</taxon>
        <taxon>Microbotryomycetes</taxon>
        <taxon>Microbotryales</taxon>
        <taxon>Microbotryaceae</taxon>
        <taxon>Microbotryum</taxon>
    </lineage>
</organism>
<dbReference type="Gene3D" id="3.10.590.10">
    <property type="entry name" value="ph1033 like domains"/>
    <property type="match status" value="2"/>
</dbReference>
<feature type="domain" description="EVE" evidence="4">
    <location>
        <begin position="103"/>
        <end position="239"/>
    </location>
</feature>
<dbReference type="InterPro" id="IPR015947">
    <property type="entry name" value="PUA-like_sf"/>
</dbReference>
<reference evidence="5 6" key="1">
    <citation type="submission" date="2016-11" db="EMBL/GenBank/DDBJ databases">
        <authorList>
            <person name="Jaros S."/>
            <person name="Januszkiewicz K."/>
            <person name="Wedrychowicz H."/>
        </authorList>
    </citation>
    <scope>NUCLEOTIDE SEQUENCE [LARGE SCALE GENOMIC DNA]</scope>
</reference>
<dbReference type="SUPFAM" id="SSF88697">
    <property type="entry name" value="PUA domain-like"/>
    <property type="match status" value="1"/>
</dbReference>
<comment type="subcellular location">
    <subcellularLocation>
        <location evidence="1">Nucleus</location>
    </subcellularLocation>
</comment>
<evidence type="ECO:0000313" key="5">
    <source>
        <dbReference type="EMBL" id="SGY14728.1"/>
    </source>
</evidence>
<gene>
    <name evidence="5" type="primary">BQ5605_C013g07061</name>
    <name evidence="5" type="ORF">BQ5605_C013G07061</name>
</gene>
<dbReference type="InterPro" id="IPR047197">
    <property type="entry name" value="THYN1-like_EVE"/>
</dbReference>
<dbReference type="EMBL" id="FQNC01000013">
    <property type="protein sequence ID" value="SGY14728.1"/>
    <property type="molecule type" value="Genomic_DNA"/>
</dbReference>
<evidence type="ECO:0000259" key="4">
    <source>
        <dbReference type="Pfam" id="PF01878"/>
    </source>
</evidence>